<dbReference type="Gene3D" id="1.10.10.60">
    <property type="entry name" value="Homeodomain-like"/>
    <property type="match status" value="1"/>
</dbReference>
<dbReference type="PANTHER" id="PTHR43130:SF3">
    <property type="entry name" value="HTH-TYPE TRANSCRIPTIONAL REGULATOR RV1931C"/>
    <property type="match status" value="1"/>
</dbReference>
<evidence type="ECO:0000256" key="3">
    <source>
        <dbReference type="SAM" id="MobiDB-lite"/>
    </source>
</evidence>
<keyword evidence="1" id="KW-0805">Transcription regulation</keyword>
<dbReference type="InterPro" id="IPR002818">
    <property type="entry name" value="DJ-1/PfpI"/>
</dbReference>
<dbReference type="SUPFAM" id="SSF46689">
    <property type="entry name" value="Homeodomain-like"/>
    <property type="match status" value="1"/>
</dbReference>
<dbReference type="InterPro" id="IPR018060">
    <property type="entry name" value="HTH_AraC"/>
</dbReference>
<feature type="region of interest" description="Disordered" evidence="3">
    <location>
        <begin position="92"/>
        <end position="115"/>
    </location>
</feature>
<reference evidence="5" key="1">
    <citation type="submission" date="2007-04" db="EMBL/GenBank/DDBJ databases">
        <authorList>
            <consortium name="US DOE Joint Genome Institute"/>
            <person name="Copeland A."/>
            <person name="Lucas S."/>
            <person name="Lapidus A."/>
            <person name="Barry K."/>
            <person name="Detter J.C."/>
            <person name="Glavina del Rio T."/>
            <person name="Hammon N."/>
            <person name="Israni S."/>
            <person name="Dalin E."/>
            <person name="Tice H."/>
            <person name="Pitluck S."/>
            <person name="Chain P."/>
            <person name="Malfatti S."/>
            <person name="Shin M."/>
            <person name="Vergez L."/>
            <person name="Schmutz J."/>
            <person name="Larimer F."/>
            <person name="Land M."/>
            <person name="Hauser L."/>
            <person name="Kyrpides N."/>
            <person name="Mikhailova N."/>
            <person name="Miller C."/>
            <person name="Richardson P."/>
        </authorList>
    </citation>
    <scope>NUCLEOTIDE SEQUENCE</scope>
    <source>
        <strain evidence="5">PYR-GCK</strain>
    </source>
</reference>
<dbReference type="eggNOG" id="COG4977">
    <property type="taxonomic scope" value="Bacteria"/>
</dbReference>
<evidence type="ECO:0000256" key="2">
    <source>
        <dbReference type="ARBA" id="ARBA00023163"/>
    </source>
</evidence>
<sequence length="549" mass="58525">MPKVAPSTQAHAATSPGCEMLVAVTNCPVPATVETVEANPTTTAGVVDSSPTHDAWTITALPTPTAIAVAVRLPPNRCAAYRLALAIATPTRFEHTERTQPAGPPPTKKKDAHARNTTQMGTVTSVAVNATAIPPSTPMLNVNADRESILPHPRSRRRLRPVLPGPPTTLGSWCFRRVTPAFRPASGPDRFVRKRDIPAPRTDRHRQLGCISGHRRTREQPRVHAVAMSRRDPAHQRHIAVLVYDGVRALDLAGPTEVFEIAREMGCGYTTGLYSTANSPTVRCASGMTVHATAASELTNADTLLVPGGDDPARSAAPWLSKVLRAQLNDVRRIAALGTGCFALAAAGILDGRRTTTHWRHLDAFAARHPTAVLDRESAFTRDGPVWTSAGASAGVDLALALVGEDHGAAVAQEIAKELVLPGRRMEGHPQLSVAARTPRPKHPEIDRLLVTISVDPAGDYELDSVAAHLGISARHLARLFKAQVGVTLRQYVHEVRLENAVGLVLAGESFHAAARRSGLHGGARVRDHLAGRLRVDARGAEAVSVHAG</sequence>
<dbReference type="InterPro" id="IPR029062">
    <property type="entry name" value="Class_I_gatase-like"/>
</dbReference>
<dbReference type="Pfam" id="PF01965">
    <property type="entry name" value="DJ-1_PfpI"/>
    <property type="match status" value="1"/>
</dbReference>
<dbReference type="InterPro" id="IPR009057">
    <property type="entry name" value="Homeodomain-like_sf"/>
</dbReference>
<evidence type="ECO:0000259" key="4">
    <source>
        <dbReference type="PROSITE" id="PS01124"/>
    </source>
</evidence>
<dbReference type="AlphaFoldDB" id="A4T4A4"/>
<dbReference type="Pfam" id="PF12833">
    <property type="entry name" value="HTH_18"/>
    <property type="match status" value="1"/>
</dbReference>
<keyword evidence="2" id="KW-0804">Transcription</keyword>
<accession>A4T4A4</accession>
<dbReference type="PROSITE" id="PS01124">
    <property type="entry name" value="HTH_ARAC_FAMILY_2"/>
    <property type="match status" value="1"/>
</dbReference>
<organism evidence="5">
    <name type="scientific">Mycolicibacterium gilvum (strain PYR-GCK)</name>
    <name type="common">Mycobacterium gilvum (strain PYR-GCK)</name>
    <dbReference type="NCBI Taxonomy" id="350054"/>
    <lineage>
        <taxon>Bacteria</taxon>
        <taxon>Bacillati</taxon>
        <taxon>Actinomycetota</taxon>
        <taxon>Actinomycetes</taxon>
        <taxon>Mycobacteriales</taxon>
        <taxon>Mycobacteriaceae</taxon>
        <taxon>Mycolicibacterium</taxon>
    </lineage>
</organism>
<dbReference type="SMART" id="SM00342">
    <property type="entry name" value="HTH_ARAC"/>
    <property type="match status" value="1"/>
</dbReference>
<dbReference type="PANTHER" id="PTHR43130">
    <property type="entry name" value="ARAC-FAMILY TRANSCRIPTIONAL REGULATOR"/>
    <property type="match status" value="1"/>
</dbReference>
<feature type="domain" description="HTH araC/xylS-type" evidence="4">
    <location>
        <begin position="447"/>
        <end position="520"/>
    </location>
</feature>
<gene>
    <name evidence="5" type="ordered locus">Mflv_1009</name>
</gene>
<dbReference type="CDD" id="cd03137">
    <property type="entry name" value="GATase1_AraC_1"/>
    <property type="match status" value="1"/>
</dbReference>
<name>A4T4A4_MYCGI</name>
<proteinExistence type="predicted"/>
<evidence type="ECO:0000256" key="1">
    <source>
        <dbReference type="ARBA" id="ARBA00023015"/>
    </source>
</evidence>
<dbReference type="HOGENOM" id="CLU_495920_0_0_11"/>
<reference evidence="5" key="2">
    <citation type="journal article" date="2013" name="PLoS ONE">
        <title>A Gene Expression Study of the Activities of Aromatic Ring-Cleavage Dioxygenases in Mycobacterium gilvum PYR-GCK to Changes in Salinity and pH during Pyrene Degradation.</title>
        <authorList>
            <person name="Badejo A.C."/>
            <person name="Badejo A.O."/>
            <person name="Shin K.H."/>
            <person name="Chai Y.G."/>
        </authorList>
    </citation>
    <scope>NUCLEOTIDE SEQUENCE [LARGE SCALE GENOMIC DNA]</scope>
    <source>
        <strain evidence="5">PYR-GCK</strain>
    </source>
</reference>
<dbReference type="Gene3D" id="3.40.50.880">
    <property type="match status" value="1"/>
</dbReference>
<dbReference type="InterPro" id="IPR052158">
    <property type="entry name" value="INH-QAR"/>
</dbReference>
<dbReference type="SUPFAM" id="SSF52317">
    <property type="entry name" value="Class I glutamine amidotransferase-like"/>
    <property type="match status" value="1"/>
</dbReference>
<dbReference type="EMBL" id="CP000656">
    <property type="protein sequence ID" value="ABP43492.1"/>
    <property type="molecule type" value="Genomic_DNA"/>
</dbReference>
<protein>
    <submittedName>
        <fullName evidence="5">Transcriptional regulator, AraC family with amidase-like domain</fullName>
    </submittedName>
</protein>
<dbReference type="KEGG" id="mgi:Mflv_1009"/>
<dbReference type="STRING" id="350054.Mflv_1009"/>
<dbReference type="GO" id="GO:0003700">
    <property type="term" value="F:DNA-binding transcription factor activity"/>
    <property type="evidence" value="ECO:0007669"/>
    <property type="project" value="InterPro"/>
</dbReference>
<evidence type="ECO:0000313" key="5">
    <source>
        <dbReference type="EMBL" id="ABP43492.1"/>
    </source>
</evidence>
<dbReference type="GO" id="GO:0043565">
    <property type="term" value="F:sequence-specific DNA binding"/>
    <property type="evidence" value="ECO:0007669"/>
    <property type="project" value="InterPro"/>
</dbReference>